<dbReference type="Gene3D" id="1.10.390.10">
    <property type="entry name" value="Neutral Protease Domain 2"/>
    <property type="match status" value="1"/>
</dbReference>
<feature type="domain" description="Peptidase M1 alanyl aminopeptidase Ig-like fold" evidence="3">
    <location>
        <begin position="516"/>
        <end position="601"/>
    </location>
</feature>
<dbReference type="PANTHER" id="PTHR46322">
    <property type="entry name" value="PUROMYCIN-SENSITIVE AMINOPEPTIDASE"/>
    <property type="match status" value="1"/>
</dbReference>
<name>A0A0E3PNQ6_9EURY</name>
<dbReference type="InterPro" id="IPR037144">
    <property type="entry name" value="Peptidase_M1_pepN_C_sf"/>
</dbReference>
<dbReference type="InterPro" id="IPR045357">
    <property type="entry name" value="Aminopeptidase_N-like_N"/>
</dbReference>
<protein>
    <submittedName>
        <fullName evidence="6">Membrane alanine aminopeptidase N</fullName>
        <ecNumber evidence="6">3.4.11.2</ecNumber>
    </submittedName>
</protein>
<dbReference type="InterPro" id="IPR038438">
    <property type="entry name" value="PepN_Ig-like_sf"/>
</dbReference>
<dbReference type="InterPro" id="IPR042097">
    <property type="entry name" value="Aminopeptidase_N-like_N_sf"/>
</dbReference>
<dbReference type="Gene3D" id="2.60.40.1840">
    <property type="match status" value="1"/>
</dbReference>
<dbReference type="InterPro" id="IPR035414">
    <property type="entry name" value="Peptidase_M1_pepN_Ig-like"/>
</dbReference>
<dbReference type="SUPFAM" id="SSF55486">
    <property type="entry name" value="Metalloproteases ('zincins'), catalytic domain"/>
    <property type="match status" value="1"/>
</dbReference>
<keyword evidence="1 6" id="KW-0645">Protease</keyword>
<dbReference type="GO" id="GO:0016285">
    <property type="term" value="F:alanyl aminopeptidase activity"/>
    <property type="evidence" value="ECO:0007669"/>
    <property type="project" value="UniProtKB-EC"/>
</dbReference>
<dbReference type="Gene3D" id="2.60.40.1730">
    <property type="entry name" value="tricorn interacting facor f3 domain"/>
    <property type="match status" value="1"/>
</dbReference>
<dbReference type="GO" id="GO:0008270">
    <property type="term" value="F:zinc ion binding"/>
    <property type="evidence" value="ECO:0007669"/>
    <property type="project" value="InterPro"/>
</dbReference>
<evidence type="ECO:0000313" key="6">
    <source>
        <dbReference type="EMBL" id="AKB37295.1"/>
    </source>
</evidence>
<dbReference type="InterPro" id="IPR024601">
    <property type="entry name" value="Peptidase_M1_pepN_C"/>
</dbReference>
<gene>
    <name evidence="6" type="ORF">MSSAC_2705</name>
</gene>
<dbReference type="KEGG" id="msj:MSSAC_2705"/>
<dbReference type="InterPro" id="IPR027268">
    <property type="entry name" value="Peptidase_M4/M1_CTD_sf"/>
</dbReference>
<proteinExistence type="predicted"/>
<dbReference type="InterPro" id="IPR014782">
    <property type="entry name" value="Peptidase_M1_dom"/>
</dbReference>
<sequence>MKNRLYKYYPEDFGELNVDVLHMNLAFDVYDDRTSVKSLLRIRTRDGPLEKLELNCRDLEVRAVSCIQSEVSYRYRKDDAILEINFMDVVPPQTEIAIVTETVCRPTKNILEGLYYDETPAGAPPQQITQCQQWGFQRIVPCIDDMCAKCTYRTTIIADSRYTNLITNGDVAVERQTVKPGRDKIVYDNSVTPMATYLFFLGVGTYATFKREFEYPDGDTFMLELLVPPGSSEEAAEKALDILHDAVMWVYLFTGPEQYDEAKLPVRKELWELVRKREDMKLEGKEARSEELRELREKLAGLAAGITAGYKYTGTVYREIGMQNSDFGGMENVGNTTITTNRIMPFPQITDPAFEYMIRVKVHEYYHNQNGSEVTGKSPFEIWLNEAVTVHVEEQYHAFLFGEDYQRLGRALDLLAPASGTFALDSGAASMPIIPDGFNDPNDLITAVTYVKAPEYVRMVETLIGRETFIRGLDRYFKKFSHSNATTDDWIEAMEEESGQPLKEMSEVWLKQIKFPVVEVSAEYDRDERKFTFLIKQKVPAGGKPWEFPFKAALVDENGNDIAEVLERISEETSTITIENVDLPAFLSLNRGYSFYGKLVYMASQEELLLQVRKDSDITGRFTAFYTLVDREKFRLLKNPASKPSEEFVDLYYKLLNDRQLLERAGGQFLTIFESVEDEEFAHNYQALYDVKQKILKAVAWKYRSSIISAYRFFESSSVSRDSSLEEAARVIKVRQAKNICLNIFATLDTPDIHTLIKQQFETATCATDRLSAFAAYLNSSAPDKIEVLRAFEAESRQNLIAWEAFLGVIGSNSSIDAVELVREMERSDAFRIEQTNDQRALYGSFARNRKKSLQTEEGRALFAEILGKLARVNEYSTVNMLNTFANIDLMESKYHIPLVKILADLLGELDSQKFPSVYNRIRKLLLGAPKAVKAYGIEHGEIPALQS</sequence>
<dbReference type="Pfam" id="PF17432">
    <property type="entry name" value="DUF3458_C"/>
    <property type="match status" value="1"/>
</dbReference>
<dbReference type="PATRIC" id="fig|1434118.4.peg.3526"/>
<dbReference type="GeneID" id="24872365"/>
<dbReference type="Gene3D" id="1.25.50.10">
    <property type="entry name" value="Peptidase M1, alanyl aminopeptidase, C-terminal domain"/>
    <property type="match status" value="1"/>
</dbReference>
<keyword evidence="1 6" id="KW-0031">Aminopeptidase</keyword>
<reference evidence="6 7" key="1">
    <citation type="submission" date="2014-07" db="EMBL/GenBank/DDBJ databases">
        <title>Methanogenic archaea and the global carbon cycle.</title>
        <authorList>
            <person name="Henriksen J.R."/>
            <person name="Luke J."/>
            <person name="Reinhart S."/>
            <person name="Benedict M.N."/>
            <person name="Youngblut N.D."/>
            <person name="Metcalf M.E."/>
            <person name="Whitaker R.J."/>
            <person name="Metcalf W.W."/>
        </authorList>
    </citation>
    <scope>NUCLEOTIDE SEQUENCE [LARGE SCALE GENOMIC DNA]</scope>
    <source>
        <strain evidence="6 7">C2J</strain>
    </source>
</reference>
<feature type="domain" description="Aminopeptidase N-like N-terminal" evidence="5">
    <location>
        <begin position="26"/>
        <end position="198"/>
    </location>
</feature>
<dbReference type="Pfam" id="PF01433">
    <property type="entry name" value="Peptidase_M1"/>
    <property type="match status" value="1"/>
</dbReference>
<dbReference type="InterPro" id="IPR012779">
    <property type="entry name" value="Peptidase_M1_pepN"/>
</dbReference>
<dbReference type="GO" id="GO:0008237">
    <property type="term" value="F:metallopeptidase activity"/>
    <property type="evidence" value="ECO:0007669"/>
    <property type="project" value="InterPro"/>
</dbReference>
<evidence type="ECO:0000259" key="5">
    <source>
        <dbReference type="Pfam" id="PF17900"/>
    </source>
</evidence>
<evidence type="ECO:0000259" key="2">
    <source>
        <dbReference type="Pfam" id="PF01433"/>
    </source>
</evidence>
<accession>A0A0E3PNQ6</accession>
<dbReference type="HOGENOM" id="CLU_004958_0_0_2"/>
<feature type="domain" description="Peptidase M1 membrane alanine aminopeptidase" evidence="2">
    <location>
        <begin position="310"/>
        <end position="509"/>
    </location>
</feature>
<evidence type="ECO:0000259" key="3">
    <source>
        <dbReference type="Pfam" id="PF11940"/>
    </source>
</evidence>
<dbReference type="Proteomes" id="UP000033123">
    <property type="component" value="Chromosome"/>
</dbReference>
<dbReference type="SUPFAM" id="SSF63737">
    <property type="entry name" value="Leukotriene A4 hydrolase N-terminal domain"/>
    <property type="match status" value="1"/>
</dbReference>
<keyword evidence="6" id="KW-0378">Hydrolase</keyword>
<evidence type="ECO:0000256" key="1">
    <source>
        <dbReference type="ARBA" id="ARBA00022438"/>
    </source>
</evidence>
<dbReference type="STRING" id="1434118.MSSAC_2705"/>
<evidence type="ECO:0000259" key="4">
    <source>
        <dbReference type="Pfam" id="PF17432"/>
    </source>
</evidence>
<evidence type="ECO:0000313" key="7">
    <source>
        <dbReference type="Proteomes" id="UP000033123"/>
    </source>
</evidence>
<dbReference type="Pfam" id="PF17900">
    <property type="entry name" value="Peptidase_M1_N"/>
    <property type="match status" value="1"/>
</dbReference>
<dbReference type="EMBL" id="CP009508">
    <property type="protein sequence ID" value="AKB37295.1"/>
    <property type="molecule type" value="Genomic_DNA"/>
</dbReference>
<organism evidence="6 7">
    <name type="scientific">Methanosarcina siciliae C2J</name>
    <dbReference type="NCBI Taxonomy" id="1434118"/>
    <lineage>
        <taxon>Archaea</taxon>
        <taxon>Methanobacteriati</taxon>
        <taxon>Methanobacteriota</taxon>
        <taxon>Stenosarchaea group</taxon>
        <taxon>Methanomicrobia</taxon>
        <taxon>Methanosarcinales</taxon>
        <taxon>Methanosarcinaceae</taxon>
        <taxon>Methanosarcina</taxon>
    </lineage>
</organism>
<dbReference type="AlphaFoldDB" id="A0A0E3PNQ6"/>
<dbReference type="EC" id="3.4.11.2" evidence="6"/>
<dbReference type="RefSeq" id="WP_048183538.1">
    <property type="nucleotide sequence ID" value="NZ_CP009508.1"/>
</dbReference>
<dbReference type="Pfam" id="PF11940">
    <property type="entry name" value="DUF3458"/>
    <property type="match status" value="1"/>
</dbReference>
<dbReference type="PANTHER" id="PTHR46322:SF1">
    <property type="entry name" value="PUROMYCIN-SENSITIVE AMINOPEPTIDASE"/>
    <property type="match status" value="1"/>
</dbReference>
<feature type="domain" description="Peptidase M1 alanyl aminopeptidase C-terminal" evidence="4">
    <location>
        <begin position="606"/>
        <end position="903"/>
    </location>
</feature>